<dbReference type="Proteomes" id="UP000265618">
    <property type="component" value="Unassembled WGS sequence"/>
</dbReference>
<dbReference type="SUPFAM" id="SSF52218">
    <property type="entry name" value="Flavoproteins"/>
    <property type="match status" value="1"/>
</dbReference>
<feature type="non-terminal residue" evidence="1">
    <location>
        <position position="1"/>
    </location>
</feature>
<keyword evidence="2" id="KW-1185">Reference proteome</keyword>
<protein>
    <submittedName>
        <fullName evidence="1">Uncharacterized protein</fullName>
    </submittedName>
</protein>
<organism evidence="1 2">
    <name type="scientific">Kipferlia bialata</name>
    <dbReference type="NCBI Taxonomy" id="797122"/>
    <lineage>
        <taxon>Eukaryota</taxon>
        <taxon>Metamonada</taxon>
        <taxon>Carpediemonas-like organisms</taxon>
        <taxon>Kipferlia</taxon>
    </lineage>
</organism>
<dbReference type="AlphaFoldDB" id="A0A9K3GQG6"/>
<proteinExistence type="predicted"/>
<sequence>VHDMVPLFKASPPSFPEADAYVIGAWPIMFRPQLYVMDYLCQYPLDLIKSRPFAVFSTDGGNPGALFRKIAHPLTGKGGLLAAYQSFPTGGAYTVAGGMERSIGAGEVAKIRSWAQVLPVAFLAATEAGTSLVTAPLTFPVPSGRWLIKK</sequence>
<dbReference type="InterPro" id="IPR029039">
    <property type="entry name" value="Flavoprotein-like_sf"/>
</dbReference>
<gene>
    <name evidence="1" type="ORF">KIPB_013652</name>
</gene>
<name>A0A9K3GQG6_9EUKA</name>
<evidence type="ECO:0000313" key="1">
    <source>
        <dbReference type="EMBL" id="GIQ90746.1"/>
    </source>
</evidence>
<evidence type="ECO:0000313" key="2">
    <source>
        <dbReference type="Proteomes" id="UP000265618"/>
    </source>
</evidence>
<feature type="non-terminal residue" evidence="1">
    <location>
        <position position="150"/>
    </location>
</feature>
<dbReference type="EMBL" id="BDIP01006599">
    <property type="protein sequence ID" value="GIQ90746.1"/>
    <property type="molecule type" value="Genomic_DNA"/>
</dbReference>
<comment type="caution">
    <text evidence="1">The sequence shown here is derived from an EMBL/GenBank/DDBJ whole genome shotgun (WGS) entry which is preliminary data.</text>
</comment>
<reference evidence="1 2" key="1">
    <citation type="journal article" date="2018" name="PLoS ONE">
        <title>The draft genome of Kipferlia bialata reveals reductive genome evolution in fornicate parasites.</title>
        <authorList>
            <person name="Tanifuji G."/>
            <person name="Takabayashi S."/>
            <person name="Kume K."/>
            <person name="Takagi M."/>
            <person name="Nakayama T."/>
            <person name="Kamikawa R."/>
            <person name="Inagaki Y."/>
            <person name="Hashimoto T."/>
        </authorList>
    </citation>
    <scope>NUCLEOTIDE SEQUENCE [LARGE SCALE GENOMIC DNA]</scope>
    <source>
        <strain evidence="1">NY0173</strain>
    </source>
</reference>
<accession>A0A9K3GQG6</accession>